<dbReference type="Gene3D" id="2.60.120.10">
    <property type="entry name" value="Jelly Rolls"/>
    <property type="match status" value="1"/>
</dbReference>
<evidence type="ECO:0000256" key="1">
    <source>
        <dbReference type="SAM" id="MobiDB-lite"/>
    </source>
</evidence>
<dbReference type="SUPFAM" id="SSF51182">
    <property type="entry name" value="RmlC-like cupins"/>
    <property type="match status" value="1"/>
</dbReference>
<comment type="caution">
    <text evidence="2">The sequence shown here is derived from an EMBL/GenBank/DDBJ whole genome shotgun (WGS) entry which is preliminary data.</text>
</comment>
<proteinExistence type="predicted"/>
<dbReference type="EMBL" id="JABEPP010000001">
    <property type="protein sequence ID" value="NNM71622.1"/>
    <property type="molecule type" value="Genomic_DNA"/>
</dbReference>
<evidence type="ECO:0000313" key="3">
    <source>
        <dbReference type="Proteomes" id="UP000564885"/>
    </source>
</evidence>
<dbReference type="Proteomes" id="UP000564885">
    <property type="component" value="Unassembled WGS sequence"/>
</dbReference>
<protein>
    <submittedName>
        <fullName evidence="2">Uncharacterized protein</fullName>
    </submittedName>
</protein>
<evidence type="ECO:0000313" key="2">
    <source>
        <dbReference type="EMBL" id="NNM71622.1"/>
    </source>
</evidence>
<dbReference type="AlphaFoldDB" id="A0A849HWY8"/>
<sequence>MAIARQGRHFNLGQSSVSIVASAAHMRGRFTILDVTCPGGREVFDDPERIEGALWLRSGQLLAGIERQVIALAPGQAIPCARGRLQQLRTAPERPARFLLLCAGGAFERFVRDTGRPILQDPPGREVPPPAPLPPWPLLDTTLAESLPAGIGLEIGSPWVAEAALPGGSTWAGDAGASGEDLHVLEGDLELMPNGGSGPRRAARLCRGTAIRVSGNAYTLHNPGRSPARALIIRQSVTVVRGERDEEPLPDVPQPPRHLGATSQREPPARTQGNLSLHDDCNAIGSPRHGAENE</sequence>
<feature type="compositionally biased region" description="Polar residues" evidence="1">
    <location>
        <begin position="261"/>
        <end position="275"/>
    </location>
</feature>
<accession>A0A849HWY8</accession>
<dbReference type="InterPro" id="IPR011051">
    <property type="entry name" value="RmlC_Cupin_sf"/>
</dbReference>
<reference evidence="2 3" key="1">
    <citation type="submission" date="2020-04" db="EMBL/GenBank/DDBJ databases">
        <title>Enterovirga sp. isolate from soil.</title>
        <authorList>
            <person name="Chea S."/>
            <person name="Kim D.-U."/>
        </authorList>
    </citation>
    <scope>NUCLEOTIDE SEQUENCE [LARGE SCALE GENOMIC DNA]</scope>
    <source>
        <strain evidence="2 3">DB1703</strain>
    </source>
</reference>
<name>A0A849HWY8_9HYPH</name>
<gene>
    <name evidence="2" type="ORF">HJG44_04310</name>
</gene>
<dbReference type="InterPro" id="IPR014710">
    <property type="entry name" value="RmlC-like_jellyroll"/>
</dbReference>
<keyword evidence="3" id="KW-1185">Reference proteome</keyword>
<feature type="region of interest" description="Disordered" evidence="1">
    <location>
        <begin position="242"/>
        <end position="294"/>
    </location>
</feature>
<dbReference type="RefSeq" id="WP_171217062.1">
    <property type="nucleotide sequence ID" value="NZ_JABEPP010000001.1"/>
</dbReference>
<organism evidence="2 3">
    <name type="scientific">Enterovirga aerilata</name>
    <dbReference type="NCBI Taxonomy" id="2730920"/>
    <lineage>
        <taxon>Bacteria</taxon>
        <taxon>Pseudomonadati</taxon>
        <taxon>Pseudomonadota</taxon>
        <taxon>Alphaproteobacteria</taxon>
        <taxon>Hyphomicrobiales</taxon>
        <taxon>Methylobacteriaceae</taxon>
        <taxon>Enterovirga</taxon>
    </lineage>
</organism>